<keyword evidence="1" id="KW-0472">Membrane</keyword>
<dbReference type="Proteomes" id="UP000650466">
    <property type="component" value="Unassembled WGS sequence"/>
</dbReference>
<organism evidence="2 3">
    <name type="scientific">Paenibacillus sedimenti</name>
    <dbReference type="NCBI Taxonomy" id="2770274"/>
    <lineage>
        <taxon>Bacteria</taxon>
        <taxon>Bacillati</taxon>
        <taxon>Bacillota</taxon>
        <taxon>Bacilli</taxon>
        <taxon>Bacillales</taxon>
        <taxon>Paenibacillaceae</taxon>
        <taxon>Paenibacillus</taxon>
    </lineage>
</organism>
<keyword evidence="1" id="KW-0812">Transmembrane</keyword>
<protein>
    <submittedName>
        <fullName evidence="2">Uncharacterized protein</fullName>
    </submittedName>
</protein>
<dbReference type="AlphaFoldDB" id="A0A926KTR3"/>
<evidence type="ECO:0000256" key="1">
    <source>
        <dbReference type="SAM" id="Phobius"/>
    </source>
</evidence>
<accession>A0A926KTR3</accession>
<reference evidence="2" key="1">
    <citation type="submission" date="2020-09" db="EMBL/GenBank/DDBJ databases">
        <title>Draft Genome Sequence of Paenibacillus sp. WST5.</title>
        <authorList>
            <person name="Bao Z."/>
        </authorList>
    </citation>
    <scope>NUCLEOTIDE SEQUENCE</scope>
    <source>
        <strain evidence="2">WST5</strain>
    </source>
</reference>
<evidence type="ECO:0000313" key="2">
    <source>
        <dbReference type="EMBL" id="MBD0383347.1"/>
    </source>
</evidence>
<proteinExistence type="predicted"/>
<keyword evidence="1" id="KW-1133">Transmembrane helix</keyword>
<gene>
    <name evidence="2" type="ORF">ICC18_24915</name>
</gene>
<dbReference type="EMBL" id="JACVVD010000010">
    <property type="protein sequence ID" value="MBD0383347.1"/>
    <property type="molecule type" value="Genomic_DNA"/>
</dbReference>
<evidence type="ECO:0000313" key="3">
    <source>
        <dbReference type="Proteomes" id="UP000650466"/>
    </source>
</evidence>
<sequence>MSVSTKDRANATISPATRTLMRKNRLKTTSYFFLAAYCTCKPGIAGCCSMAAIASSGYSESSYYYKLNYNVTSITIRDVASITMTVRREK</sequence>
<keyword evidence="3" id="KW-1185">Reference proteome</keyword>
<comment type="caution">
    <text evidence="2">The sequence shown here is derived from an EMBL/GenBank/DDBJ whole genome shotgun (WGS) entry which is preliminary data.</text>
</comment>
<name>A0A926KTR3_9BACL</name>
<feature type="transmembrane region" description="Helical" evidence="1">
    <location>
        <begin position="31"/>
        <end position="54"/>
    </location>
</feature>